<evidence type="ECO:0000313" key="3">
    <source>
        <dbReference type="Proteomes" id="UP000005207"/>
    </source>
</evidence>
<dbReference type="SUPFAM" id="SSF56219">
    <property type="entry name" value="DNase I-like"/>
    <property type="match status" value="1"/>
</dbReference>
<protein>
    <recommendedName>
        <fullName evidence="1">Reverse transcriptase domain-containing protein</fullName>
    </recommendedName>
</protein>
<dbReference type="AlphaFoldDB" id="A0A669CL82"/>
<name>A0A669CL82_ORENI</name>
<dbReference type="InParanoid" id="A0A669CL82"/>
<dbReference type="InterPro" id="IPR036691">
    <property type="entry name" value="Endo/exonu/phosph_ase_sf"/>
</dbReference>
<organism evidence="2 3">
    <name type="scientific">Oreochromis niloticus</name>
    <name type="common">Nile tilapia</name>
    <name type="synonym">Tilapia nilotica</name>
    <dbReference type="NCBI Taxonomy" id="8128"/>
    <lineage>
        <taxon>Eukaryota</taxon>
        <taxon>Metazoa</taxon>
        <taxon>Chordata</taxon>
        <taxon>Craniata</taxon>
        <taxon>Vertebrata</taxon>
        <taxon>Euteleostomi</taxon>
        <taxon>Actinopterygii</taxon>
        <taxon>Neopterygii</taxon>
        <taxon>Teleostei</taxon>
        <taxon>Neoteleostei</taxon>
        <taxon>Acanthomorphata</taxon>
        <taxon>Ovalentaria</taxon>
        <taxon>Cichlomorphae</taxon>
        <taxon>Cichliformes</taxon>
        <taxon>Cichlidae</taxon>
        <taxon>African cichlids</taxon>
        <taxon>Pseudocrenilabrinae</taxon>
        <taxon>Oreochromini</taxon>
        <taxon>Oreochromis</taxon>
    </lineage>
</organism>
<sequence length="1063" mass="117697">MGFCYSATVRGSLQPRGPWVCTVSPTPPDAAPVSPVDPLLGPRLLQSSGSLLAMPAVAFCSGERFSSTSGPCLMPAPLLRDSPSMSLVAPVLGAGSSAPLQPRIRRFGTVISNLRPLSRTSIPMTATDLILSMALINTRSLSNKTFLLKDFFSSYELDFMFLTETWLHAGETVAFSELLPPGCRFFNSPRSSGKGGGLACVFKSIYDCHQISSSSFSTFELQLFKLNSSIPLLCAVVYRPPKFNKDFISEFGEFLSGLSVDFDHFLIVGDLNIHVCCPSKPLVRDFVSLLDSFNLTQCVSGSTHEKGHTLDLVMSHGLSIHVSEICESVCISDHHPVLFSATAQCSVAAVKAPSRRHRIINTHVPSQFSAAFNNSELSTVDWIDSPCAEDLTALFNSTCTSILDSIAPLKSLRPKAHAEPWITDTVRALRRSCRSAERKWKKDKLQISFNILRDSLLTYQKAAKDAKSTYISNLVSSNVHKPQTLFRVLNSIVDPHTSTCLTPSVTLCNDFLCFFVNKISLLQSVIPPPPLNPCVSLPCQSAFNQFELISLSQLHVCKVKSTNCSTDAISSHLLKQVLDSVGPFLLVLINACLSSGCFPTLFKHAVVQPLLKKPNLDPSILSNYRPISNLPFLSKVLERVVFRQLQSFLDNNSLYEKFQSGFRARHSTETALLRVFNDLLLTVDSGRAAVLVTLDLTAAFNTVDHNILLSRLEHCVGLKGTVLKFFQSYLDNRSFSVHLGELSSPRAPLTCGVPQGSILGPLLFILYLLPLGDVLRKHNVSFHFFADDIQIYLPLRLDCKDSLQPLFSCLSDVKTWMALNFLHLNESKTEVIVFGLPKDPNSSFDFMGPLTSECTSSIKSLGVTFDSAFKFDKQISSVVKGSFYHLRILAKVKSYLCRNDLERVVHAFITSRLDYCNSLYAGLDRSCLHRLQLVQNAAARMLTGSKKRDHITPVLCSLHWLPVAFRIDFKILLLVFKVLNGTAPPYLAELLSLYCPRRSLRSADLMLLDVPRYRLKTRGERAFAVAAPRLWNSLPPHIRFSTSLGTFKTALKTHLFSLAFSKV</sequence>
<dbReference type="InterPro" id="IPR043502">
    <property type="entry name" value="DNA/RNA_pol_sf"/>
</dbReference>
<reference evidence="2" key="3">
    <citation type="submission" date="2025-09" db="UniProtKB">
        <authorList>
            <consortium name="Ensembl"/>
        </authorList>
    </citation>
    <scope>IDENTIFICATION</scope>
</reference>
<reference evidence="2" key="2">
    <citation type="submission" date="2025-08" db="UniProtKB">
        <authorList>
            <consortium name="Ensembl"/>
        </authorList>
    </citation>
    <scope>IDENTIFICATION</scope>
</reference>
<accession>A0A669CL82</accession>
<dbReference type="SUPFAM" id="SSF56672">
    <property type="entry name" value="DNA/RNA polymerases"/>
    <property type="match status" value="1"/>
</dbReference>
<dbReference type="Pfam" id="PF00078">
    <property type="entry name" value="RVT_1"/>
    <property type="match status" value="1"/>
</dbReference>
<feature type="domain" description="Reverse transcriptase" evidence="1">
    <location>
        <begin position="591"/>
        <end position="851"/>
    </location>
</feature>
<dbReference type="PANTHER" id="PTHR33332">
    <property type="entry name" value="REVERSE TRANSCRIPTASE DOMAIN-CONTAINING PROTEIN"/>
    <property type="match status" value="1"/>
</dbReference>
<keyword evidence="3" id="KW-1185">Reference proteome</keyword>
<reference evidence="3" key="1">
    <citation type="submission" date="2012-01" db="EMBL/GenBank/DDBJ databases">
        <title>The Genome Sequence of Oreochromis niloticus (Nile Tilapia).</title>
        <authorList>
            <consortium name="Broad Institute Genome Assembly Team"/>
            <consortium name="Broad Institute Sequencing Platform"/>
            <person name="Di Palma F."/>
            <person name="Johnson J."/>
            <person name="Lander E.S."/>
            <person name="Lindblad-Toh K."/>
        </authorList>
    </citation>
    <scope>NUCLEOTIDE SEQUENCE [LARGE SCALE GENOMIC DNA]</scope>
</reference>
<evidence type="ECO:0000259" key="1">
    <source>
        <dbReference type="PROSITE" id="PS50878"/>
    </source>
</evidence>
<dbReference type="PROSITE" id="PS50878">
    <property type="entry name" value="RT_POL"/>
    <property type="match status" value="1"/>
</dbReference>
<dbReference type="GeneTree" id="ENSGT01150000286909"/>
<dbReference type="InterPro" id="IPR000477">
    <property type="entry name" value="RT_dom"/>
</dbReference>
<dbReference type="Gene3D" id="3.60.10.10">
    <property type="entry name" value="Endonuclease/exonuclease/phosphatase"/>
    <property type="match status" value="1"/>
</dbReference>
<dbReference type="OMA" id="FCYSATV"/>
<proteinExistence type="predicted"/>
<evidence type="ECO:0000313" key="2">
    <source>
        <dbReference type="Ensembl" id="ENSONIP00000049062.1"/>
    </source>
</evidence>
<dbReference type="Ensembl" id="ENSONIT00000062564.1">
    <property type="protein sequence ID" value="ENSONIP00000049062.1"/>
    <property type="gene ID" value="ENSONIG00000035277.1"/>
</dbReference>
<dbReference type="Proteomes" id="UP000005207">
    <property type="component" value="Linkage group LG1"/>
</dbReference>
<dbReference type="CDD" id="cd01650">
    <property type="entry name" value="RT_nLTR_like"/>
    <property type="match status" value="1"/>
</dbReference>